<dbReference type="AlphaFoldDB" id="A0A6N3AIY8"/>
<evidence type="ECO:0000256" key="8">
    <source>
        <dbReference type="ARBA" id="ARBA00023264"/>
    </source>
</evidence>
<keyword evidence="8" id="KW-1208">Phospholipid metabolism</keyword>
<keyword evidence="7" id="KW-0594">Phospholipid biosynthesis</keyword>
<dbReference type="Pfam" id="PF19279">
    <property type="entry name" value="YegS_C"/>
    <property type="match status" value="1"/>
</dbReference>
<evidence type="ECO:0000256" key="2">
    <source>
        <dbReference type="ARBA" id="ARBA00005983"/>
    </source>
</evidence>
<dbReference type="InterPro" id="IPR045540">
    <property type="entry name" value="YegS/DAGK_C"/>
</dbReference>
<reference evidence="10" key="1">
    <citation type="submission" date="2019-11" db="EMBL/GenBank/DDBJ databases">
        <authorList>
            <person name="Feng L."/>
        </authorList>
    </citation>
    <scope>NUCLEOTIDE SEQUENCE</scope>
    <source>
        <strain evidence="10">PgorbachiiLFYP46</strain>
    </source>
</reference>
<keyword evidence="3 10" id="KW-0808">Transferase</keyword>
<keyword evidence="5 10" id="KW-0418">Kinase</keyword>
<evidence type="ECO:0000256" key="5">
    <source>
        <dbReference type="ARBA" id="ARBA00022777"/>
    </source>
</evidence>
<dbReference type="GO" id="GO:0016301">
    <property type="term" value="F:kinase activity"/>
    <property type="evidence" value="ECO:0007669"/>
    <property type="project" value="UniProtKB-KW"/>
</dbReference>
<dbReference type="Gene3D" id="2.60.200.40">
    <property type="match status" value="1"/>
</dbReference>
<comment type="cofactor">
    <cofactor evidence="1">
        <name>Mg(2+)</name>
        <dbReference type="ChEBI" id="CHEBI:18420"/>
    </cofactor>
</comment>
<evidence type="ECO:0000256" key="4">
    <source>
        <dbReference type="ARBA" id="ARBA00022741"/>
    </source>
</evidence>
<dbReference type="InterPro" id="IPR016064">
    <property type="entry name" value="NAD/diacylglycerol_kinase_sf"/>
</dbReference>
<dbReference type="SUPFAM" id="SSF111331">
    <property type="entry name" value="NAD kinase/diacylglycerol kinase-like"/>
    <property type="match status" value="1"/>
</dbReference>
<keyword evidence="7" id="KW-0444">Lipid biosynthesis</keyword>
<protein>
    <submittedName>
        <fullName evidence="10">Putative lipid kinase YegS</fullName>
        <ecNumber evidence="10">2.7.1.-</ecNumber>
    </submittedName>
</protein>
<evidence type="ECO:0000313" key="10">
    <source>
        <dbReference type="EMBL" id="VYT91561.1"/>
    </source>
</evidence>
<dbReference type="InterPro" id="IPR050187">
    <property type="entry name" value="Lipid_Phosphate_FormReg"/>
</dbReference>
<dbReference type="GO" id="GO:0005524">
    <property type="term" value="F:ATP binding"/>
    <property type="evidence" value="ECO:0007669"/>
    <property type="project" value="UniProtKB-KW"/>
</dbReference>
<comment type="similarity">
    <text evidence="2">Belongs to the diacylglycerol/lipid kinase family.</text>
</comment>
<dbReference type="Pfam" id="PF00781">
    <property type="entry name" value="DAGK_cat"/>
    <property type="match status" value="1"/>
</dbReference>
<dbReference type="EMBL" id="CACRUP010000013">
    <property type="protein sequence ID" value="VYT91561.1"/>
    <property type="molecule type" value="Genomic_DNA"/>
</dbReference>
<evidence type="ECO:0000259" key="9">
    <source>
        <dbReference type="PROSITE" id="PS50146"/>
    </source>
</evidence>
<keyword evidence="4" id="KW-0547">Nucleotide-binding</keyword>
<accession>A0A6N3AIY8</accession>
<dbReference type="PANTHER" id="PTHR12358">
    <property type="entry name" value="SPHINGOSINE KINASE"/>
    <property type="match status" value="1"/>
</dbReference>
<dbReference type="InterPro" id="IPR001206">
    <property type="entry name" value="Diacylglycerol_kinase_cat_dom"/>
</dbReference>
<dbReference type="RefSeq" id="WP_156701176.1">
    <property type="nucleotide sequence ID" value="NZ_CACRUP010000013.1"/>
</dbReference>
<name>A0A6N3AIY8_9FIRM</name>
<evidence type="ECO:0000256" key="1">
    <source>
        <dbReference type="ARBA" id="ARBA00001946"/>
    </source>
</evidence>
<feature type="domain" description="DAGKc" evidence="9">
    <location>
        <begin position="1"/>
        <end position="121"/>
    </location>
</feature>
<gene>
    <name evidence="10" type="primary">yegS</name>
    <name evidence="10" type="ORF">PGLFYP46_01395</name>
</gene>
<evidence type="ECO:0000256" key="6">
    <source>
        <dbReference type="ARBA" id="ARBA00022840"/>
    </source>
</evidence>
<evidence type="ECO:0000256" key="3">
    <source>
        <dbReference type="ARBA" id="ARBA00022679"/>
    </source>
</evidence>
<keyword evidence="7" id="KW-0443">Lipid metabolism</keyword>
<dbReference type="Gene3D" id="3.40.50.10330">
    <property type="entry name" value="Probable inorganic polyphosphate/atp-NAD kinase, domain 1"/>
    <property type="match status" value="1"/>
</dbReference>
<evidence type="ECO:0000256" key="7">
    <source>
        <dbReference type="ARBA" id="ARBA00023209"/>
    </source>
</evidence>
<dbReference type="PROSITE" id="PS50146">
    <property type="entry name" value="DAGK"/>
    <property type="match status" value="1"/>
</dbReference>
<organism evidence="10">
    <name type="scientific">Peptoniphilus gorbachii</name>
    <dbReference type="NCBI Taxonomy" id="411567"/>
    <lineage>
        <taxon>Bacteria</taxon>
        <taxon>Bacillati</taxon>
        <taxon>Bacillota</taxon>
        <taxon>Tissierellia</taxon>
        <taxon>Tissierellales</taxon>
        <taxon>Peptoniphilaceae</taxon>
        <taxon>Peptoniphilus</taxon>
    </lineage>
</organism>
<dbReference type="EC" id="2.7.1.-" evidence="10"/>
<dbReference type="GO" id="GO:0008654">
    <property type="term" value="P:phospholipid biosynthetic process"/>
    <property type="evidence" value="ECO:0007669"/>
    <property type="project" value="UniProtKB-KW"/>
</dbReference>
<proteinExistence type="inferred from homology"/>
<sequence>MKKLFIISSKSGRSYDEKFERELLKYFDKDEIKVTKKACDTVKFAKDFVKDDGDLLYIKGGDGALSEVASVLCGSGTALGLIPGGTGNDFSKNFYYKNFKLENIFAYEISPIDLIEVNGKICINVTSLGFDTNVLKYTYQLLKNKKASGKLAYLYGVLKSVMNLENVDLKISCLDEKNEEVNLSGSFLISALCNGSYYGNGFNPAPRGKIDDGLLNLILAEKMSPLRIASLFTSYRKGKHLVKSGVREILTRSGKISSDREFLYNIDGEIYSGKEIDYRILEKKLKWIYFKGVKR</sequence>
<dbReference type="PANTHER" id="PTHR12358:SF54">
    <property type="entry name" value="SPHINGOSINE KINASE RELATED PROTEIN"/>
    <property type="match status" value="1"/>
</dbReference>
<keyword evidence="6" id="KW-0067">ATP-binding</keyword>
<dbReference type="InterPro" id="IPR017438">
    <property type="entry name" value="ATP-NAD_kinase_N"/>
</dbReference>